<dbReference type="Pfam" id="PF23348">
    <property type="entry name" value="RDM3_C"/>
    <property type="match status" value="1"/>
</dbReference>
<comment type="caution">
    <text evidence="11">The sequence shown here is derived from an EMBL/GenBank/DDBJ whole genome shotgun (WGS) entry which is preliminary data.</text>
</comment>
<feature type="domain" description="DEAD-box RNA helicase Q" evidence="10">
    <location>
        <begin position="300"/>
        <end position="328"/>
    </location>
</feature>
<keyword evidence="2" id="KW-0378">Hydrolase</keyword>
<dbReference type="EMBL" id="BAAARE010000011">
    <property type="protein sequence ID" value="GAA2487772.1"/>
    <property type="molecule type" value="Genomic_DNA"/>
</dbReference>
<sequence>MPKHTSSGAPKKARWTTEKKAAASKKPHRGQGGPKTSSRPTSSGTSHVGGREWRAPRDEHRSSDRPSFDRRDDRGGDRGGYQRRDDRGDRGFQRREDRPSFDRRDDRGGDRGGFQRRDDRGDRGFQRREDRPSFDRRDDRGGDRGGFQRRDDRGDRGFQRREDRPSFARGDDRGGYQRRDDRPSFDRRDDRGGDRGGYQRRDDRGDRGFQRREDRPSFDRRDDRGFQRRDDRGDRGYQRRDERPSFDRRNDRGDRGADRFAAAAPVSFEDAEAERMDADNWTKATRADISDGPVDVAADNGFAALGLPERIVERLAREGITAPFPIQTATIPDALAGKDVLGRGQTGSGKTLAFGLPLITRLLEADLQRRPRKPHALILTPTRELAMQISDALEPLVHVAGLRHKLVAGGLSYTTQINALNKGVDILIATPGRLNDLLERGAVEMDDIAITVLDEADHMAEMGFMAEITTSLDKIPADGQRLLFSATLDRGIDALVEKYLTDPVTHSTNDATASVEGMDHHVLLIDPQHKKVITAEVANREGRTVVFCRTKLGADRIALQLREQGVMAAALHGGLNQGQRNRVLGAFRDGTLPVLVATDVAARGIHVDDVSVVLQVDPPADHKDYLHRSGRTARAGDKGTVVTLALPHQRKTMERQLKDAGLEISPVRATPGDAIIAATGATTPSGVAIAEDDFQRLIAGPKQHRRGPAGPRGPRQGQRGGSRPHHGGGRDDRRGSRGDRGDGLVSRWGGDDERAGRRGARF</sequence>
<dbReference type="SUPFAM" id="SSF52540">
    <property type="entry name" value="P-loop containing nucleoside triphosphate hydrolases"/>
    <property type="match status" value="1"/>
</dbReference>
<protein>
    <recommendedName>
        <fullName evidence="13">DEAD/DEAH box helicase</fullName>
    </recommendedName>
</protein>
<dbReference type="Pfam" id="PF00270">
    <property type="entry name" value="DEAD"/>
    <property type="match status" value="1"/>
</dbReference>
<dbReference type="InterPro" id="IPR001650">
    <property type="entry name" value="Helicase_C-like"/>
</dbReference>
<dbReference type="PROSITE" id="PS51192">
    <property type="entry name" value="HELICASE_ATP_BIND_1"/>
    <property type="match status" value="1"/>
</dbReference>
<keyword evidence="3" id="KW-0347">Helicase</keyword>
<keyword evidence="4" id="KW-0067">ATP-binding</keyword>
<evidence type="ECO:0000259" key="8">
    <source>
        <dbReference type="PROSITE" id="PS51192"/>
    </source>
</evidence>
<dbReference type="RefSeq" id="WP_344255462.1">
    <property type="nucleotide sequence ID" value="NZ_BAAARE010000011.1"/>
</dbReference>
<dbReference type="InterPro" id="IPR014001">
    <property type="entry name" value="Helicase_ATP-bd"/>
</dbReference>
<dbReference type="InterPro" id="IPR057584">
    <property type="entry name" value="RDM3_C"/>
</dbReference>
<dbReference type="SMART" id="SM00487">
    <property type="entry name" value="DEXDc"/>
    <property type="match status" value="1"/>
</dbReference>
<dbReference type="InterPro" id="IPR014014">
    <property type="entry name" value="RNA_helicase_DEAD_Q_motif"/>
</dbReference>
<dbReference type="PROSITE" id="PS51194">
    <property type="entry name" value="HELICASE_CTER"/>
    <property type="match status" value="1"/>
</dbReference>
<feature type="compositionally biased region" description="Basic and acidic residues" evidence="7">
    <location>
        <begin position="728"/>
        <end position="742"/>
    </location>
</feature>
<dbReference type="CDD" id="cd00268">
    <property type="entry name" value="DEADc"/>
    <property type="match status" value="1"/>
</dbReference>
<keyword evidence="1" id="KW-0547">Nucleotide-binding</keyword>
<organism evidence="11 12">
    <name type="scientific">Terrabacter carboxydivorans</name>
    <dbReference type="NCBI Taxonomy" id="619730"/>
    <lineage>
        <taxon>Bacteria</taxon>
        <taxon>Bacillati</taxon>
        <taxon>Actinomycetota</taxon>
        <taxon>Actinomycetes</taxon>
        <taxon>Micrococcales</taxon>
        <taxon>Intrasporangiaceae</taxon>
        <taxon>Terrabacter</taxon>
    </lineage>
</organism>
<reference evidence="12" key="1">
    <citation type="journal article" date="2019" name="Int. J. Syst. Evol. Microbiol.">
        <title>The Global Catalogue of Microorganisms (GCM) 10K type strain sequencing project: providing services to taxonomists for standard genome sequencing and annotation.</title>
        <authorList>
            <consortium name="The Broad Institute Genomics Platform"/>
            <consortium name="The Broad Institute Genome Sequencing Center for Infectious Disease"/>
            <person name="Wu L."/>
            <person name="Ma J."/>
        </authorList>
    </citation>
    <scope>NUCLEOTIDE SEQUENCE [LARGE SCALE GENOMIC DNA]</scope>
    <source>
        <strain evidence="12">JCM 16259</strain>
    </source>
</reference>
<dbReference type="InterPro" id="IPR044742">
    <property type="entry name" value="DEAD/DEAH_RhlB"/>
</dbReference>
<feature type="region of interest" description="Disordered" evidence="7">
    <location>
        <begin position="1"/>
        <end position="264"/>
    </location>
</feature>
<feature type="short sequence motif" description="Q motif" evidence="6">
    <location>
        <begin position="300"/>
        <end position="328"/>
    </location>
</feature>
<dbReference type="Gene3D" id="3.40.50.300">
    <property type="entry name" value="P-loop containing nucleotide triphosphate hydrolases"/>
    <property type="match status" value="2"/>
</dbReference>
<dbReference type="PANTHER" id="PTHR47959">
    <property type="entry name" value="ATP-DEPENDENT RNA HELICASE RHLE-RELATED"/>
    <property type="match status" value="1"/>
</dbReference>
<accession>A0ABP5YVK1</accession>
<dbReference type="SMART" id="SM00490">
    <property type="entry name" value="HELICc"/>
    <property type="match status" value="1"/>
</dbReference>
<evidence type="ECO:0000313" key="12">
    <source>
        <dbReference type="Proteomes" id="UP001500730"/>
    </source>
</evidence>
<evidence type="ECO:0000256" key="3">
    <source>
        <dbReference type="ARBA" id="ARBA00022806"/>
    </source>
</evidence>
<feature type="domain" description="Helicase C-terminal" evidence="9">
    <location>
        <begin position="517"/>
        <end position="675"/>
    </location>
</feature>
<evidence type="ECO:0000256" key="4">
    <source>
        <dbReference type="ARBA" id="ARBA00022840"/>
    </source>
</evidence>
<dbReference type="Proteomes" id="UP001500730">
    <property type="component" value="Unassembled WGS sequence"/>
</dbReference>
<evidence type="ECO:0000259" key="10">
    <source>
        <dbReference type="PROSITE" id="PS51195"/>
    </source>
</evidence>
<feature type="compositionally biased region" description="Polar residues" evidence="7">
    <location>
        <begin position="34"/>
        <end position="46"/>
    </location>
</feature>
<evidence type="ECO:0000256" key="2">
    <source>
        <dbReference type="ARBA" id="ARBA00022801"/>
    </source>
</evidence>
<feature type="domain" description="Helicase ATP-binding" evidence="8">
    <location>
        <begin position="331"/>
        <end position="506"/>
    </location>
</feature>
<name>A0ABP5YVK1_9MICO</name>
<evidence type="ECO:0008006" key="13">
    <source>
        <dbReference type="Google" id="ProtNLM"/>
    </source>
</evidence>
<comment type="similarity">
    <text evidence="5">Belongs to the DEAD box helicase family.</text>
</comment>
<dbReference type="Pfam" id="PF00271">
    <property type="entry name" value="Helicase_C"/>
    <property type="match status" value="1"/>
</dbReference>
<gene>
    <name evidence="11" type="ORF">GCM10009858_27160</name>
</gene>
<evidence type="ECO:0000256" key="1">
    <source>
        <dbReference type="ARBA" id="ARBA00022741"/>
    </source>
</evidence>
<evidence type="ECO:0000313" key="11">
    <source>
        <dbReference type="EMBL" id="GAA2487772.1"/>
    </source>
</evidence>
<evidence type="ECO:0000256" key="6">
    <source>
        <dbReference type="PROSITE-ProRule" id="PRU00552"/>
    </source>
</evidence>
<proteinExistence type="inferred from homology"/>
<dbReference type="InterPro" id="IPR011545">
    <property type="entry name" value="DEAD/DEAH_box_helicase_dom"/>
</dbReference>
<feature type="compositionally biased region" description="Low complexity" evidence="7">
    <location>
        <begin position="708"/>
        <end position="717"/>
    </location>
</feature>
<dbReference type="PROSITE" id="PS51195">
    <property type="entry name" value="Q_MOTIF"/>
    <property type="match status" value="1"/>
</dbReference>
<dbReference type="CDD" id="cd18787">
    <property type="entry name" value="SF2_C_DEAD"/>
    <property type="match status" value="1"/>
</dbReference>
<evidence type="ECO:0000259" key="9">
    <source>
        <dbReference type="PROSITE" id="PS51194"/>
    </source>
</evidence>
<feature type="region of interest" description="Disordered" evidence="7">
    <location>
        <begin position="700"/>
        <end position="762"/>
    </location>
</feature>
<evidence type="ECO:0000256" key="7">
    <source>
        <dbReference type="SAM" id="MobiDB-lite"/>
    </source>
</evidence>
<feature type="compositionally biased region" description="Basic and acidic residues" evidence="7">
    <location>
        <begin position="49"/>
        <end position="258"/>
    </location>
</feature>
<dbReference type="PANTHER" id="PTHR47959:SF13">
    <property type="entry name" value="ATP-DEPENDENT RNA HELICASE RHLE"/>
    <property type="match status" value="1"/>
</dbReference>
<keyword evidence="12" id="KW-1185">Reference proteome</keyword>
<dbReference type="InterPro" id="IPR050079">
    <property type="entry name" value="DEAD_box_RNA_helicase"/>
</dbReference>
<evidence type="ECO:0000256" key="5">
    <source>
        <dbReference type="ARBA" id="ARBA00038437"/>
    </source>
</evidence>
<dbReference type="InterPro" id="IPR027417">
    <property type="entry name" value="P-loop_NTPase"/>
</dbReference>